<gene>
    <name evidence="5" type="ORF">RhiirA4_514653</name>
</gene>
<evidence type="ECO:0000259" key="4">
    <source>
        <dbReference type="Pfam" id="PF01814"/>
    </source>
</evidence>
<keyword evidence="3" id="KW-0812">Transmembrane</keyword>
<accession>A0A2I1GDN7</accession>
<sequence>MFKTVNMHFYYTVPPNLHPVVQVVTSMMINFFIVLPVSIGLFFWDNAKQLIEKKQYPEPKVILVTGASSGIGAAFAKEYAKSGITLGLLSRNRERLQEVAEECEFKGAKCYIIAADIKDYDTLKEVLEDFDNQHPIDLLFANAGISGIEGDYVWTETWRKVIDINLSGTIATVMPIYERMKRRKSGQICTIWYGATKSALNKFTHDLYYVASKYNVRVNLLVPGSISTNMIGNDPSSIPPAYLAKILKKQLEDNVQNCNSKPRQRVFLFAQISAFFVLWNAGKNRNLIEEAIRDHRVIKDLWGRYQKEANRNERQKIANTIIYEFAVHTATEDIVLYPVLEKYYPNIVKQNHADHHHIKEALHKLFSMKISDHGYDDILAKAIKEFEEHAAKEEWDHFPKLKEAIGNDKQLIKLGEEFEKIRSKVSTQSHLTTHDKVRILRI</sequence>
<dbReference type="Pfam" id="PF00106">
    <property type="entry name" value="adh_short"/>
    <property type="match status" value="1"/>
</dbReference>
<reference evidence="5 6" key="1">
    <citation type="submission" date="2015-10" db="EMBL/GenBank/DDBJ databases">
        <title>Genome analyses suggest a sexual origin of heterokaryosis in a supposedly ancient asexual fungus.</title>
        <authorList>
            <person name="Ropars J."/>
            <person name="Sedzielewska K."/>
            <person name="Noel J."/>
            <person name="Charron P."/>
            <person name="Farinelli L."/>
            <person name="Marton T."/>
            <person name="Kruger M."/>
            <person name="Pelin A."/>
            <person name="Brachmann A."/>
            <person name="Corradi N."/>
        </authorList>
    </citation>
    <scope>NUCLEOTIDE SEQUENCE [LARGE SCALE GENOMIC DNA]</scope>
    <source>
        <strain evidence="5 6">A4</strain>
    </source>
</reference>
<dbReference type="PRINTS" id="PR00081">
    <property type="entry name" value="GDHRDH"/>
</dbReference>
<dbReference type="InterPro" id="IPR036291">
    <property type="entry name" value="NAD(P)-bd_dom_sf"/>
</dbReference>
<dbReference type="GO" id="GO:0016491">
    <property type="term" value="F:oxidoreductase activity"/>
    <property type="evidence" value="ECO:0007669"/>
    <property type="project" value="UniProtKB-KW"/>
</dbReference>
<evidence type="ECO:0000256" key="1">
    <source>
        <dbReference type="ARBA" id="ARBA00006484"/>
    </source>
</evidence>
<feature type="domain" description="Hemerythrin-like" evidence="4">
    <location>
        <begin position="288"/>
        <end position="401"/>
    </location>
</feature>
<dbReference type="VEuPathDB" id="FungiDB:RhiirA1_407090"/>
<feature type="transmembrane region" description="Helical" evidence="3">
    <location>
        <begin position="20"/>
        <end position="44"/>
    </location>
</feature>
<evidence type="ECO:0000313" key="5">
    <source>
        <dbReference type="EMBL" id="PKY44724.1"/>
    </source>
</evidence>
<evidence type="ECO:0000313" key="6">
    <source>
        <dbReference type="Proteomes" id="UP000234323"/>
    </source>
</evidence>
<comment type="caution">
    <text evidence="5">The sequence shown here is derived from an EMBL/GenBank/DDBJ whole genome shotgun (WGS) entry which is preliminary data.</text>
</comment>
<dbReference type="Gene3D" id="3.40.50.720">
    <property type="entry name" value="NAD(P)-binding Rossmann-like Domain"/>
    <property type="match status" value="1"/>
</dbReference>
<proteinExistence type="inferred from homology"/>
<protein>
    <submittedName>
        <fullName evidence="5">NAD(P)-binding protein</fullName>
    </submittedName>
</protein>
<dbReference type="Gene3D" id="1.20.120.520">
    <property type="entry name" value="nmb1532 protein domain like"/>
    <property type="match status" value="1"/>
</dbReference>
<dbReference type="VEuPathDB" id="FungiDB:FUN_011084"/>
<dbReference type="CDD" id="cd12108">
    <property type="entry name" value="Hr-like"/>
    <property type="match status" value="1"/>
</dbReference>
<dbReference type="InterPro" id="IPR002347">
    <property type="entry name" value="SDR_fam"/>
</dbReference>
<dbReference type="VEuPathDB" id="FungiDB:RhiirFUN_012368"/>
<keyword evidence="6" id="KW-1185">Reference proteome</keyword>
<dbReference type="PANTHER" id="PTHR44196:SF1">
    <property type="entry name" value="DEHYDROGENASE_REDUCTASE SDR FAMILY MEMBER 7B"/>
    <property type="match status" value="1"/>
</dbReference>
<evidence type="ECO:0000256" key="3">
    <source>
        <dbReference type="SAM" id="Phobius"/>
    </source>
</evidence>
<keyword evidence="2" id="KW-0560">Oxidoreductase</keyword>
<dbReference type="Proteomes" id="UP000234323">
    <property type="component" value="Unassembled WGS sequence"/>
</dbReference>
<comment type="similarity">
    <text evidence="1">Belongs to the short-chain dehydrogenases/reductases (SDR) family.</text>
</comment>
<evidence type="ECO:0000256" key="2">
    <source>
        <dbReference type="ARBA" id="ARBA00023002"/>
    </source>
</evidence>
<dbReference type="SUPFAM" id="SSF51735">
    <property type="entry name" value="NAD(P)-binding Rossmann-fold domains"/>
    <property type="match status" value="1"/>
</dbReference>
<name>A0A2I1GDN7_9GLOM</name>
<dbReference type="VEuPathDB" id="FungiDB:FUN_011083"/>
<dbReference type="GO" id="GO:0016020">
    <property type="term" value="C:membrane"/>
    <property type="evidence" value="ECO:0007669"/>
    <property type="project" value="TreeGrafter"/>
</dbReference>
<dbReference type="PANTHER" id="PTHR44196">
    <property type="entry name" value="DEHYDROGENASE/REDUCTASE SDR FAMILY MEMBER 7B"/>
    <property type="match status" value="1"/>
</dbReference>
<dbReference type="InterPro" id="IPR012312">
    <property type="entry name" value="Hemerythrin-like"/>
</dbReference>
<dbReference type="VEuPathDB" id="FungiDB:RhiirFUN_012369"/>
<dbReference type="AlphaFoldDB" id="A0A2I1GDN7"/>
<dbReference type="CDD" id="cd05233">
    <property type="entry name" value="SDR_c"/>
    <property type="match status" value="1"/>
</dbReference>
<dbReference type="EMBL" id="LLXI01000342">
    <property type="protein sequence ID" value="PKY44724.1"/>
    <property type="molecule type" value="Genomic_DNA"/>
</dbReference>
<keyword evidence="3" id="KW-0472">Membrane</keyword>
<dbReference type="Pfam" id="PF01814">
    <property type="entry name" value="Hemerythrin"/>
    <property type="match status" value="1"/>
</dbReference>
<organism evidence="5 6">
    <name type="scientific">Rhizophagus irregularis</name>
    <dbReference type="NCBI Taxonomy" id="588596"/>
    <lineage>
        <taxon>Eukaryota</taxon>
        <taxon>Fungi</taxon>
        <taxon>Fungi incertae sedis</taxon>
        <taxon>Mucoromycota</taxon>
        <taxon>Glomeromycotina</taxon>
        <taxon>Glomeromycetes</taxon>
        <taxon>Glomerales</taxon>
        <taxon>Glomeraceae</taxon>
        <taxon>Rhizophagus</taxon>
    </lineage>
</organism>
<keyword evidence="3" id="KW-1133">Transmembrane helix</keyword>